<protein>
    <submittedName>
        <fullName evidence="1">Uncharacterized protein</fullName>
    </submittedName>
</protein>
<organism evidence="1 2">
    <name type="scientific">Paenibacillus donghaensis</name>
    <dbReference type="NCBI Taxonomy" id="414771"/>
    <lineage>
        <taxon>Bacteria</taxon>
        <taxon>Bacillati</taxon>
        <taxon>Bacillota</taxon>
        <taxon>Bacilli</taxon>
        <taxon>Bacillales</taxon>
        <taxon>Paenibacillaceae</taxon>
        <taxon>Paenibacillus</taxon>
    </lineage>
</organism>
<proteinExistence type="predicted"/>
<evidence type="ECO:0000313" key="2">
    <source>
        <dbReference type="Proteomes" id="UP000249890"/>
    </source>
</evidence>
<dbReference type="RefSeq" id="WP_087914966.1">
    <property type="nucleotide sequence ID" value="NZ_CP021780.1"/>
</dbReference>
<accession>A0A2Z2KLS5</accession>
<dbReference type="KEGG" id="pdh:B9T62_09230"/>
<dbReference type="AlphaFoldDB" id="A0A2Z2KLS5"/>
<keyword evidence="2" id="KW-1185">Reference proteome</keyword>
<dbReference type="OrthoDB" id="2661400at2"/>
<dbReference type="EMBL" id="CP021780">
    <property type="protein sequence ID" value="ASA20951.1"/>
    <property type="molecule type" value="Genomic_DNA"/>
</dbReference>
<dbReference type="Proteomes" id="UP000249890">
    <property type="component" value="Chromosome"/>
</dbReference>
<reference evidence="1 2" key="1">
    <citation type="submission" date="2017-06" db="EMBL/GenBank/DDBJ databases">
        <title>Complete genome sequence of Paenibacillus donghaensis KCTC 13049T isolated from East Sea sediment, South Korea.</title>
        <authorList>
            <person name="Jung B.K."/>
            <person name="Hong S.-J."/>
            <person name="Shin J.-H."/>
        </authorList>
    </citation>
    <scope>NUCLEOTIDE SEQUENCE [LARGE SCALE GENOMIC DNA]</scope>
    <source>
        <strain evidence="1 2">KCTC 13049</strain>
    </source>
</reference>
<name>A0A2Z2KLS5_9BACL</name>
<evidence type="ECO:0000313" key="1">
    <source>
        <dbReference type="EMBL" id="ASA20951.1"/>
    </source>
</evidence>
<sequence length="155" mass="15460">MIKGITGKPSALTAPAINLEATKAHVDNASLHTTAGEKTKLAGIAAGAEVNQNAFATVNNIPAAAKSDTLTVTGGTGITVTTNPTTKTMFVTATGIATPGAHGSSHNNDGSDPIPELVSLKAKVTALEDFLAYMPIDGGGFQTTPGGPVIDGGTY</sequence>
<gene>
    <name evidence="1" type="ORF">B9T62_09230</name>
</gene>